<dbReference type="PRINTS" id="PR00080">
    <property type="entry name" value="SDRFAMILY"/>
</dbReference>
<dbReference type="SUPFAM" id="SSF51735">
    <property type="entry name" value="NAD(P)-binding Rossmann-fold domains"/>
    <property type="match status" value="1"/>
</dbReference>
<dbReference type="InterPro" id="IPR036291">
    <property type="entry name" value="NAD(P)-bd_dom_sf"/>
</dbReference>
<dbReference type="PRINTS" id="PR00081">
    <property type="entry name" value="GDHRDH"/>
</dbReference>
<dbReference type="PANTHER" id="PTHR43313:SF1">
    <property type="entry name" value="3BETA-HYDROXYSTEROID DEHYDROGENASE DHS-16"/>
    <property type="match status" value="1"/>
</dbReference>
<sequence length="290" mass="31682">MSNRPKTIVITGVSSGVGRATAEALLQRGYRVFGSVRRPADAKELQQALGPQFTPLLFDVTDPAAIATAVALVQAELAGAPLTALINNAGVAFGGPLLYQPIEVVRQHFEVNVVGLVQVTQAFLPLLGARPNFTGTTGRFINIGSVSGQVAAPFVGAYVGSKHALEGLSASWRRELQLFGVDVILIGLGVTRTPIWDKGIDLEAYRDTPYYGPAQRFVQYVQKTIREGLTPEYVAQRLVGILETPRPRVRYAIVPDLLRAWVVPRLLPARWLDWLLGRSIGLLPRRQEQR</sequence>
<comment type="similarity">
    <text evidence="1">Belongs to the short-chain dehydrogenases/reductases (SDR) family.</text>
</comment>
<dbReference type="InterPro" id="IPR020904">
    <property type="entry name" value="Sc_DH/Rdtase_CS"/>
</dbReference>
<dbReference type="EMBL" id="VAJM01000001">
    <property type="protein sequence ID" value="TLM97055.1"/>
    <property type="molecule type" value="Genomic_DNA"/>
</dbReference>
<dbReference type="Proteomes" id="UP000305517">
    <property type="component" value="Unassembled WGS sequence"/>
</dbReference>
<proteinExistence type="inferred from homology"/>
<dbReference type="RefSeq" id="WP_138075298.1">
    <property type="nucleotide sequence ID" value="NZ_VAJM01000001.1"/>
</dbReference>
<dbReference type="AlphaFoldDB" id="A0A5R8WY37"/>
<dbReference type="Pfam" id="PF00106">
    <property type="entry name" value="adh_short"/>
    <property type="match status" value="1"/>
</dbReference>
<dbReference type="Gene3D" id="3.40.50.720">
    <property type="entry name" value="NAD(P)-binding Rossmann-like Domain"/>
    <property type="match status" value="1"/>
</dbReference>
<protein>
    <submittedName>
        <fullName evidence="3">SDR family oxidoreductase</fullName>
    </submittedName>
</protein>
<keyword evidence="4" id="KW-1185">Reference proteome</keyword>
<feature type="domain" description="Ketoreductase" evidence="2">
    <location>
        <begin position="6"/>
        <end position="189"/>
    </location>
</feature>
<dbReference type="GO" id="GO:0008202">
    <property type="term" value="P:steroid metabolic process"/>
    <property type="evidence" value="ECO:0007669"/>
    <property type="project" value="TreeGrafter"/>
</dbReference>
<organism evidence="3 4">
    <name type="scientific">Hymenobacter jeollabukensis</name>
    <dbReference type="NCBI Taxonomy" id="2025313"/>
    <lineage>
        <taxon>Bacteria</taxon>
        <taxon>Pseudomonadati</taxon>
        <taxon>Bacteroidota</taxon>
        <taxon>Cytophagia</taxon>
        <taxon>Cytophagales</taxon>
        <taxon>Hymenobacteraceae</taxon>
        <taxon>Hymenobacter</taxon>
    </lineage>
</organism>
<dbReference type="SMART" id="SM00822">
    <property type="entry name" value="PKS_KR"/>
    <property type="match status" value="1"/>
</dbReference>
<dbReference type="OrthoDB" id="9786056at2"/>
<dbReference type="PROSITE" id="PS00061">
    <property type="entry name" value="ADH_SHORT"/>
    <property type="match status" value="1"/>
</dbReference>
<evidence type="ECO:0000313" key="4">
    <source>
        <dbReference type="Proteomes" id="UP000305517"/>
    </source>
</evidence>
<dbReference type="CDD" id="cd05374">
    <property type="entry name" value="17beta-HSD-like_SDR_c"/>
    <property type="match status" value="1"/>
</dbReference>
<evidence type="ECO:0000259" key="2">
    <source>
        <dbReference type="SMART" id="SM00822"/>
    </source>
</evidence>
<reference evidence="3 4" key="1">
    <citation type="submission" date="2019-05" db="EMBL/GenBank/DDBJ databases">
        <title>Hymenobacter edaphi sp. nov., isolated from abandoned arsenic-contaminated farmland soil.</title>
        <authorList>
            <person name="Nie L."/>
        </authorList>
    </citation>
    <scope>NUCLEOTIDE SEQUENCE [LARGE SCALE GENOMIC DNA]</scope>
    <source>
        <strain evidence="3 4">1-3-3-8</strain>
    </source>
</reference>
<dbReference type="GO" id="GO:0016491">
    <property type="term" value="F:oxidoreductase activity"/>
    <property type="evidence" value="ECO:0007669"/>
    <property type="project" value="TreeGrafter"/>
</dbReference>
<name>A0A5R8WY37_9BACT</name>
<evidence type="ECO:0000313" key="3">
    <source>
        <dbReference type="EMBL" id="TLM97055.1"/>
    </source>
</evidence>
<dbReference type="InterPro" id="IPR002347">
    <property type="entry name" value="SDR_fam"/>
</dbReference>
<accession>A0A5R8WY37</accession>
<comment type="caution">
    <text evidence="3">The sequence shown here is derived from an EMBL/GenBank/DDBJ whole genome shotgun (WGS) entry which is preliminary data.</text>
</comment>
<gene>
    <name evidence="3" type="ORF">FDY95_03430</name>
</gene>
<dbReference type="PANTHER" id="PTHR43313">
    <property type="entry name" value="SHORT-CHAIN DEHYDROGENASE/REDUCTASE FAMILY 9C"/>
    <property type="match status" value="1"/>
</dbReference>
<evidence type="ECO:0000256" key="1">
    <source>
        <dbReference type="RuleBase" id="RU000363"/>
    </source>
</evidence>
<dbReference type="InterPro" id="IPR057326">
    <property type="entry name" value="KR_dom"/>
</dbReference>